<comment type="catalytic activity">
    <reaction evidence="1">
        <text>a 1,2-diacyl-sn-glycero-3-phospho-(1D-myo-inositol-3,4,5-trisphosphate) + H2O = a 1,2-diacyl-sn-glycero-3-phospho-(1D-myo-inositol-4,5-bisphosphate) + phosphate</text>
        <dbReference type="Rhea" id="RHEA:25017"/>
        <dbReference type="ChEBI" id="CHEBI:15377"/>
        <dbReference type="ChEBI" id="CHEBI:43474"/>
        <dbReference type="ChEBI" id="CHEBI:57836"/>
        <dbReference type="ChEBI" id="CHEBI:58456"/>
        <dbReference type="EC" id="3.1.3.67"/>
    </reaction>
</comment>
<dbReference type="GO" id="GO:0005829">
    <property type="term" value="C:cytosol"/>
    <property type="evidence" value="ECO:0007669"/>
    <property type="project" value="TreeGrafter"/>
</dbReference>
<dbReference type="PROSITE" id="PS50056">
    <property type="entry name" value="TYR_PHOSPHATASE_2"/>
    <property type="match status" value="1"/>
</dbReference>
<dbReference type="AlphaFoldDB" id="A0AAV8Q3R1"/>
<name>A0AAV8Q3R1_ENSVE</name>
<gene>
    <name evidence="10" type="ORF">OPV22_034070</name>
</gene>
<keyword evidence="3" id="KW-0378">Hydrolase</keyword>
<dbReference type="PROSITE" id="PS51182">
    <property type="entry name" value="C2_TENSIN"/>
    <property type="match status" value="1"/>
</dbReference>
<feature type="region of interest" description="Disordered" evidence="6">
    <location>
        <begin position="88"/>
        <end position="114"/>
    </location>
</feature>
<evidence type="ECO:0000256" key="1">
    <source>
        <dbReference type="ARBA" id="ARBA00000536"/>
    </source>
</evidence>
<dbReference type="Gene3D" id="3.90.190.10">
    <property type="entry name" value="Protein tyrosine phosphatase superfamily"/>
    <property type="match status" value="1"/>
</dbReference>
<dbReference type="InterPro" id="IPR055183">
    <property type="entry name" value="PTEN2A/B_C2"/>
</dbReference>
<dbReference type="SUPFAM" id="SSF52799">
    <property type="entry name" value="(Phosphotyrosine protein) phosphatases II"/>
    <property type="match status" value="1"/>
</dbReference>
<evidence type="ECO:0000256" key="5">
    <source>
        <dbReference type="ARBA" id="ARBA00023098"/>
    </source>
</evidence>
<dbReference type="PANTHER" id="PTHR12305">
    <property type="entry name" value="PHOSPHATASE WITH HOMOLOGY TO TENSIN"/>
    <property type="match status" value="1"/>
</dbReference>
<feature type="compositionally biased region" description="Polar residues" evidence="6">
    <location>
        <begin position="543"/>
        <end position="558"/>
    </location>
</feature>
<accession>A0AAV8Q3R1</accession>
<dbReference type="GO" id="GO:0004721">
    <property type="term" value="F:phosphoprotein phosphatase activity"/>
    <property type="evidence" value="ECO:0007669"/>
    <property type="project" value="UniProtKB-KW"/>
</dbReference>
<dbReference type="InterPro" id="IPR029021">
    <property type="entry name" value="Prot-tyrosine_phosphatase-like"/>
</dbReference>
<dbReference type="FunFam" id="3.90.190.10:FF:000053">
    <property type="entry name" value="Phosphatidylinositol 3,4,5-trisphosphate 3-phosphatase TPTE2"/>
    <property type="match status" value="1"/>
</dbReference>
<dbReference type="PROSITE" id="PS51181">
    <property type="entry name" value="PPASE_TENSIN"/>
    <property type="match status" value="1"/>
</dbReference>
<dbReference type="Pfam" id="PF22785">
    <property type="entry name" value="Tc-R-P"/>
    <property type="match status" value="1"/>
</dbReference>
<feature type="domain" description="Phosphatase tensin-type" evidence="8">
    <location>
        <begin position="211"/>
        <end position="390"/>
    </location>
</feature>
<reference evidence="10 11" key="1">
    <citation type="submission" date="2022-12" db="EMBL/GenBank/DDBJ databases">
        <title>Chromosome-scale assembly of the Ensete ventricosum genome.</title>
        <authorList>
            <person name="Dussert Y."/>
            <person name="Stocks J."/>
            <person name="Wendawek A."/>
            <person name="Woldeyes F."/>
            <person name="Nichols R.A."/>
            <person name="Borrell J.S."/>
        </authorList>
    </citation>
    <scope>NUCLEOTIDE SEQUENCE [LARGE SCALE GENOMIC DNA]</scope>
    <source>
        <strain evidence="11">cv. Maze</strain>
        <tissue evidence="10">Seeds</tissue>
    </source>
</reference>
<evidence type="ECO:0000256" key="3">
    <source>
        <dbReference type="ARBA" id="ARBA00022801"/>
    </source>
</evidence>
<feature type="region of interest" description="Disordered" evidence="6">
    <location>
        <begin position="530"/>
        <end position="657"/>
    </location>
</feature>
<dbReference type="Proteomes" id="UP001222027">
    <property type="component" value="Unassembled WGS sequence"/>
</dbReference>
<organism evidence="10 11">
    <name type="scientific">Ensete ventricosum</name>
    <name type="common">Abyssinian banana</name>
    <name type="synonym">Musa ensete</name>
    <dbReference type="NCBI Taxonomy" id="4639"/>
    <lineage>
        <taxon>Eukaryota</taxon>
        <taxon>Viridiplantae</taxon>
        <taxon>Streptophyta</taxon>
        <taxon>Embryophyta</taxon>
        <taxon>Tracheophyta</taxon>
        <taxon>Spermatophyta</taxon>
        <taxon>Magnoliopsida</taxon>
        <taxon>Liliopsida</taxon>
        <taxon>Zingiberales</taxon>
        <taxon>Musaceae</taxon>
        <taxon>Ensete</taxon>
    </lineage>
</organism>
<dbReference type="SMART" id="SM01326">
    <property type="entry name" value="PTEN_C2"/>
    <property type="match status" value="1"/>
</dbReference>
<dbReference type="InterPro" id="IPR045101">
    <property type="entry name" value="PTP_PTEN"/>
</dbReference>
<dbReference type="SUPFAM" id="SSF49562">
    <property type="entry name" value="C2 domain (Calcium/lipid-binding domain, CaLB)"/>
    <property type="match status" value="1"/>
</dbReference>
<dbReference type="PROSITE" id="PS00383">
    <property type="entry name" value="TYR_PHOSPHATASE_1"/>
    <property type="match status" value="1"/>
</dbReference>
<sequence>MLDQSSNPICEPDRLSFTVRFLSSSRALRSIRLQHSSSTDLGIDRLAPTDLDSIWVKLCALATLNLFPLPTSISDTAGNFYLQNQLGEQSFPPPVTSNQNSTSPRQDASVETQSMSGISSWARNLKFPQSSGQEDLQSGNAGKSTFSRITSFGFRLSPKSSQSEEVVAEGSSTTTQPGVLGSLTKGFVDTSRSAVKAVQVKARHMVSQNKRRYQEGGFDLDMTYITENIIAMGFPAGDMSSGFFGYVEGFYRNHMEEVIKFFETHHKGKYKVYNLCSERLYDASLFEGKVACFPFDDHNCPPIQLITSFCQSAYSWLKEDIENVVVVHCKAGMARTGLIISSLLLYLKFFPTAEESMEYYNQKRCIDGKGLVLPSQIRYVKYFERILTYFNGENQPGRRCMLRGFRLHRCPYWIRPSITVSNHNGVLFSTKKNSRTKDLMPEDFWFSAPKKGIMVFALPGEPGLTEVAGDFKIHFHDRQGDFYCWLNTTFTENRKILNTTDLDGFDKRKLPSPGFQVEIVLADYDASNPSRQIGSNADKESAPDTTSATATNEINTPPSKVDRDSRSQDKDDVFSDSEAEETDSSKSRRDKMSGDTDRSKVTAKGAEMKSSKEEATAIAQAIGQVALKNKAGPKNVPDSSDVKIEGSNKSLPVETPELGSTTMSEFKAIAADASVFSFGDDEDYESE</sequence>
<feature type="domain" description="Tyrosine specific protein phosphatases" evidence="7">
    <location>
        <begin position="325"/>
        <end position="364"/>
    </location>
</feature>
<dbReference type="EMBL" id="JAQQAF010000009">
    <property type="protein sequence ID" value="KAJ8461144.1"/>
    <property type="molecule type" value="Genomic_DNA"/>
</dbReference>
<keyword evidence="5" id="KW-0443">Lipid metabolism</keyword>
<evidence type="ECO:0000256" key="2">
    <source>
        <dbReference type="ARBA" id="ARBA00007881"/>
    </source>
</evidence>
<feature type="compositionally biased region" description="Basic and acidic residues" evidence="6">
    <location>
        <begin position="583"/>
        <end position="615"/>
    </location>
</feature>
<dbReference type="PANTHER" id="PTHR12305:SF96">
    <property type="entry name" value="PHOSPHATIDYLINOSITOL 3,4,5-TRISPHOSPHATE 3-PHOSPHATASE AND PROTEIN-TYROSINE-PHOSPHATASE PTEN2A"/>
    <property type="match status" value="1"/>
</dbReference>
<dbReference type="CDD" id="cd14509">
    <property type="entry name" value="PTP_PTEN"/>
    <property type="match status" value="1"/>
</dbReference>
<dbReference type="InterPro" id="IPR014020">
    <property type="entry name" value="Tensin_C2-dom"/>
</dbReference>
<evidence type="ECO:0000313" key="11">
    <source>
        <dbReference type="Proteomes" id="UP001222027"/>
    </source>
</evidence>
<dbReference type="InterPro" id="IPR016130">
    <property type="entry name" value="Tyr_Pase_AS"/>
</dbReference>
<keyword evidence="11" id="KW-1185">Reference proteome</keyword>
<feature type="compositionally biased region" description="Basic and acidic residues" evidence="6">
    <location>
        <begin position="560"/>
        <end position="573"/>
    </location>
</feature>
<dbReference type="InterPro" id="IPR029023">
    <property type="entry name" value="Tensin_phosphatase"/>
</dbReference>
<dbReference type="InterPro" id="IPR035892">
    <property type="entry name" value="C2_domain_sf"/>
</dbReference>
<dbReference type="InterPro" id="IPR000387">
    <property type="entry name" value="Tyr_Pase_dom"/>
</dbReference>
<evidence type="ECO:0000259" key="8">
    <source>
        <dbReference type="PROSITE" id="PS51181"/>
    </source>
</evidence>
<comment type="caution">
    <text evidence="10">The sequence shown here is derived from an EMBL/GenBank/DDBJ whole genome shotgun (WGS) entry which is preliminary data.</text>
</comment>
<dbReference type="GO" id="GO:0006629">
    <property type="term" value="P:lipid metabolic process"/>
    <property type="evidence" value="ECO:0007669"/>
    <property type="project" value="UniProtKB-KW"/>
</dbReference>
<dbReference type="Gene3D" id="2.60.40.1110">
    <property type="match status" value="1"/>
</dbReference>
<evidence type="ECO:0000256" key="4">
    <source>
        <dbReference type="ARBA" id="ARBA00022912"/>
    </source>
</evidence>
<evidence type="ECO:0000313" key="10">
    <source>
        <dbReference type="EMBL" id="KAJ8461144.1"/>
    </source>
</evidence>
<comment type="similarity">
    <text evidence="2">Belongs to the PTEN phosphatase protein family.</text>
</comment>
<evidence type="ECO:0000259" key="9">
    <source>
        <dbReference type="PROSITE" id="PS51182"/>
    </source>
</evidence>
<dbReference type="GO" id="GO:0016314">
    <property type="term" value="F:phosphatidylinositol-3,4,5-trisphosphate 3-phosphatase activity"/>
    <property type="evidence" value="ECO:0007669"/>
    <property type="project" value="UniProtKB-EC"/>
</dbReference>
<keyword evidence="4" id="KW-0904">Protein phosphatase</keyword>
<proteinExistence type="inferred from homology"/>
<dbReference type="InterPro" id="IPR051281">
    <property type="entry name" value="Dual-spec_lipid-protein_phosph"/>
</dbReference>
<protein>
    <recommendedName>
        <fullName evidence="12">Phosphatidylinositol-3,4,5-trisphosphate 3-phosphatase</fullName>
    </recommendedName>
</protein>
<evidence type="ECO:0000259" key="7">
    <source>
        <dbReference type="PROSITE" id="PS50056"/>
    </source>
</evidence>
<evidence type="ECO:0000256" key="6">
    <source>
        <dbReference type="SAM" id="MobiDB-lite"/>
    </source>
</evidence>
<feature type="domain" description="C2 tensin-type" evidence="9">
    <location>
        <begin position="397"/>
        <end position="524"/>
    </location>
</feature>
<evidence type="ECO:0008006" key="12">
    <source>
        <dbReference type="Google" id="ProtNLM"/>
    </source>
</evidence>
<dbReference type="Pfam" id="PF22918">
    <property type="entry name" value="PTEN2_C2"/>
    <property type="match status" value="1"/>
</dbReference>
<feature type="compositionally biased region" description="Polar residues" evidence="6">
    <location>
        <begin position="96"/>
        <end position="114"/>
    </location>
</feature>